<proteinExistence type="predicted"/>
<evidence type="ECO:0000313" key="2">
    <source>
        <dbReference type="EMBL" id="RQX03452.1"/>
    </source>
</evidence>
<protein>
    <submittedName>
        <fullName evidence="2">Uncharacterized protein</fullName>
    </submittedName>
</protein>
<accession>A0A3N9WRH4</accession>
<keyword evidence="1" id="KW-1133">Transmembrane helix</keyword>
<sequence>MGNNVLDSQRGGVSTVTVVRGLREAFLMFVMGGVLVAVAAAIWVAIAGGAYTNRLGIGLVVVGGLIGVTGDLTLSRMGMLGPRATFGAAPERETTDGGQVLTGVGIFLFVGLPMIVVGVLLIT</sequence>
<dbReference type="OrthoDB" id="3389542at2"/>
<dbReference type="Proteomes" id="UP000282312">
    <property type="component" value="Unassembled WGS sequence"/>
</dbReference>
<reference evidence="2 3" key="1">
    <citation type="submission" date="2018-05" db="EMBL/GenBank/DDBJ databases">
        <title>Micromonospora from Atacama Desert.</title>
        <authorList>
            <person name="Carro L."/>
            <person name="Goodfellow M."/>
            <person name="Klenk H.-P."/>
        </authorList>
    </citation>
    <scope>NUCLEOTIDE SEQUENCE [LARGE SCALE GENOMIC DNA]</scope>
    <source>
        <strain evidence="2 3">LB39</strain>
    </source>
</reference>
<gene>
    <name evidence="2" type="ORF">DLJ59_12250</name>
</gene>
<feature type="transmembrane region" description="Helical" evidence="1">
    <location>
        <begin position="55"/>
        <end position="74"/>
    </location>
</feature>
<feature type="transmembrane region" description="Helical" evidence="1">
    <location>
        <begin position="25"/>
        <end position="48"/>
    </location>
</feature>
<comment type="caution">
    <text evidence="2">The sequence shown here is derived from an EMBL/GenBank/DDBJ whole genome shotgun (WGS) entry which is preliminary data.</text>
</comment>
<keyword evidence="1" id="KW-0472">Membrane</keyword>
<feature type="transmembrane region" description="Helical" evidence="1">
    <location>
        <begin position="100"/>
        <end position="122"/>
    </location>
</feature>
<evidence type="ECO:0000313" key="3">
    <source>
        <dbReference type="Proteomes" id="UP000282312"/>
    </source>
</evidence>
<evidence type="ECO:0000256" key="1">
    <source>
        <dbReference type="SAM" id="Phobius"/>
    </source>
</evidence>
<dbReference type="EMBL" id="QGSZ01000190">
    <property type="protein sequence ID" value="RQX03452.1"/>
    <property type="molecule type" value="Genomic_DNA"/>
</dbReference>
<keyword evidence="1" id="KW-0812">Transmembrane</keyword>
<organism evidence="2 3">
    <name type="scientific">Micromonospora inaquosa</name>
    <dbReference type="NCBI Taxonomy" id="2203716"/>
    <lineage>
        <taxon>Bacteria</taxon>
        <taxon>Bacillati</taxon>
        <taxon>Actinomycetota</taxon>
        <taxon>Actinomycetes</taxon>
        <taxon>Micromonosporales</taxon>
        <taxon>Micromonosporaceae</taxon>
        <taxon>Micromonospora</taxon>
    </lineage>
</organism>
<name>A0A3N9WRH4_9ACTN</name>
<dbReference type="AlphaFoldDB" id="A0A3N9WRH4"/>
<keyword evidence="3" id="KW-1185">Reference proteome</keyword>